<protein>
    <submittedName>
        <fullName evidence="1">D-aminopeptidase</fullName>
    </submittedName>
</protein>
<keyword evidence="1" id="KW-0031">Aminopeptidase</keyword>
<evidence type="ECO:0000313" key="1">
    <source>
        <dbReference type="EMBL" id="QSG02935.1"/>
    </source>
</evidence>
<dbReference type="PIRSF" id="PIRSF015853">
    <property type="entry name" value="Pep_DppA"/>
    <property type="match status" value="1"/>
</dbReference>
<dbReference type="AlphaFoldDB" id="A0A897MX77"/>
<evidence type="ECO:0000313" key="2">
    <source>
        <dbReference type="Proteomes" id="UP000663586"/>
    </source>
</evidence>
<dbReference type="InterPro" id="IPR027476">
    <property type="entry name" value="DppA_N"/>
</dbReference>
<keyword evidence="1" id="KW-0645">Protease</keyword>
<keyword evidence="1" id="KW-0378">Hydrolase</keyword>
<sequence length="271" mass="29742">MNMSDFEVFICGDIEGVSGFVDWAQEDEESERVRRAMTEDINAAIRGVLSERKAEIVVNDSHGGKRNIILEELHPKATLVRGGPRPHGMISGAEGSADIGFQIGAHTRPGYGGVLEHVFSSSTMSEVTLNGQPVGEVELNAMGMEYFDVPTGLVTGDDRLEDELTELLPRTKYVVTKECRGMRSAACRHPEAVREDIEAQAAATVAEIENGYPLNLGVDEDVRATIRYHQADTADKAALWPEVERIDSRTIGYQSTDNLEIYSFLRAASKV</sequence>
<dbReference type="InterPro" id="IPR036177">
    <property type="entry name" value="Peptidase_M55_sf"/>
</dbReference>
<dbReference type="GO" id="GO:0004177">
    <property type="term" value="F:aminopeptidase activity"/>
    <property type="evidence" value="ECO:0007669"/>
    <property type="project" value="UniProtKB-KW"/>
</dbReference>
<dbReference type="InterPro" id="IPR007035">
    <property type="entry name" value="Peptidase_M55"/>
</dbReference>
<dbReference type="Pfam" id="PF04951">
    <property type="entry name" value="Peptidase_M55"/>
    <property type="match status" value="1"/>
</dbReference>
<name>A0A897MX77_9EURY</name>
<accession>A0A897MX77</accession>
<dbReference type="KEGG" id="hara:AArcS_1725"/>
<dbReference type="EMBL" id="CP064786">
    <property type="protein sequence ID" value="QSG02935.1"/>
    <property type="molecule type" value="Genomic_DNA"/>
</dbReference>
<keyword evidence="2" id="KW-1185">Reference proteome</keyword>
<reference evidence="1" key="1">
    <citation type="submission" date="2020-11" db="EMBL/GenBank/DDBJ databases">
        <title>Carbohydrate-dependent, anaerobic sulfur respiration: A novel catabolism in halophilic archaea.</title>
        <authorList>
            <person name="Sorokin D.Y."/>
            <person name="Messina E."/>
            <person name="Smedile F."/>
            <person name="La Cono V."/>
            <person name="Hallsworth J.E."/>
            <person name="Yakimov M.M."/>
        </authorList>
    </citation>
    <scope>NUCLEOTIDE SEQUENCE</scope>
    <source>
        <strain evidence="1">AArc-S</strain>
    </source>
</reference>
<dbReference type="Proteomes" id="UP000663586">
    <property type="component" value="Chromosome"/>
</dbReference>
<proteinExistence type="predicted"/>
<organism evidence="1 2">
    <name type="scientific">Natranaeroarchaeum sulfidigenes</name>
    <dbReference type="NCBI Taxonomy" id="2784880"/>
    <lineage>
        <taxon>Archaea</taxon>
        <taxon>Methanobacteriati</taxon>
        <taxon>Methanobacteriota</taxon>
        <taxon>Stenosarchaea group</taxon>
        <taxon>Halobacteria</taxon>
        <taxon>Halobacteriales</taxon>
        <taxon>Natronoarchaeaceae</taxon>
        <taxon>Natranaeroarchaeum</taxon>
    </lineage>
</organism>
<dbReference type="Gene3D" id="3.30.1360.130">
    <property type="entry name" value="Dipeptide transport protein"/>
    <property type="match status" value="1"/>
</dbReference>
<dbReference type="Gene3D" id="3.40.50.10780">
    <property type="entry name" value="Dipeptide transport protein"/>
    <property type="match status" value="1"/>
</dbReference>
<gene>
    <name evidence="1" type="primary">dppA</name>
    <name evidence="1" type="ORF">AArcS_1725</name>
</gene>
<dbReference type="SUPFAM" id="SSF63992">
    <property type="entry name" value="Dipeptide transport protein"/>
    <property type="match status" value="1"/>
</dbReference>